<keyword evidence="2" id="KW-0539">Nucleus</keyword>
<dbReference type="GO" id="GO:0005634">
    <property type="term" value="C:nucleus"/>
    <property type="evidence" value="ECO:0007669"/>
    <property type="project" value="UniProtKB-SubCell"/>
</dbReference>
<organism evidence="4 5">
    <name type="scientific">Wallemia mellicola (strain ATCC MYA-4683 / CBS 633.66)</name>
    <name type="common">Wallemia sebi (CBS 633.66)</name>
    <dbReference type="NCBI Taxonomy" id="671144"/>
    <lineage>
        <taxon>Eukaryota</taxon>
        <taxon>Fungi</taxon>
        <taxon>Dikarya</taxon>
        <taxon>Basidiomycota</taxon>
        <taxon>Wallemiomycotina</taxon>
        <taxon>Wallemiomycetes</taxon>
        <taxon>Wallemiales</taxon>
        <taxon>Wallemiaceae</taxon>
        <taxon>Wallemia</taxon>
    </lineage>
</organism>
<dbReference type="KEGG" id="wse:WALSEDRAFT_57497"/>
<reference evidence="4 5" key="1">
    <citation type="journal article" date="2012" name="Fungal Genet. Biol.">
        <title>The genome of the xerotolerant mold Wallemia sebi reveals adaptations to osmotic stress and suggests cryptic sexual reproduction.</title>
        <authorList>
            <person name="Padamsee M."/>
            <person name="Kumar T.K.A."/>
            <person name="Riley R."/>
            <person name="Binder M."/>
            <person name="Boyd A."/>
            <person name="Calvo A.M."/>
            <person name="Furukawa K."/>
            <person name="Hesse C."/>
            <person name="Hohmann S."/>
            <person name="James T.Y."/>
            <person name="LaButti K."/>
            <person name="Lapidus A."/>
            <person name="Lindquist E."/>
            <person name="Lucas S."/>
            <person name="Miller K."/>
            <person name="Shantappa S."/>
            <person name="Grigoriev I.V."/>
            <person name="Hibbett D.S."/>
            <person name="McLaughlin D.J."/>
            <person name="Spatafora J.W."/>
            <person name="Aime M.C."/>
        </authorList>
    </citation>
    <scope>NUCLEOTIDE SEQUENCE [LARGE SCALE GENOMIC DNA]</scope>
    <source>
        <strain evidence="5">ATCC MYA-4683 / CBS 633.66</strain>
    </source>
</reference>
<sequence>MNKRKIEDALTRLDKAFQSEDSVKAESSKRTKKPKIPAELEERLRWFTMTHNLQSRRSKSTDLLKKKEQSDLFSFHNFILRLQSFSLRTYTSKPIELSPPAVALRGWQHDEAHRNRILCSRCKVGFIVDLSGSQANSYQKLIDTYVEAIESKHTSHCPWKYQQCASSTYRIHELSLPPNLAANVIAERARKIDSNLNFSIRVKHPLSNEQVQSLFNAMPEPKPSEDATILAIYGWEYKSTISSSSYLLTSELDVANVSVKPEKVFDVVREHRFYAPQLMPANEGSKNTGVEALLALITRRGRKKEIQESMIVNSVSVGSNTATVSLLI</sequence>
<dbReference type="PANTHER" id="PTHR15835:SF6">
    <property type="entry name" value="ZINC FINGER C3HC-TYPE PROTEIN 1"/>
    <property type="match status" value="1"/>
</dbReference>
<dbReference type="Pfam" id="PF07967">
    <property type="entry name" value="zf-C3HC"/>
    <property type="match status" value="1"/>
</dbReference>
<dbReference type="STRING" id="671144.I4YBS0"/>
<comment type="subcellular location">
    <subcellularLocation>
        <location evidence="1">Nucleus</location>
    </subcellularLocation>
</comment>
<dbReference type="OrthoDB" id="2592092at2759"/>
<dbReference type="GO" id="GO:0008270">
    <property type="term" value="F:zinc ion binding"/>
    <property type="evidence" value="ECO:0007669"/>
    <property type="project" value="InterPro"/>
</dbReference>
<dbReference type="InterPro" id="IPR012935">
    <property type="entry name" value="NuBaID_N"/>
</dbReference>
<feature type="domain" description="C3HC-type" evidence="3">
    <location>
        <begin position="74"/>
        <end position="175"/>
    </location>
</feature>
<accession>I4YBS0</accession>
<keyword evidence="5" id="KW-1185">Reference proteome</keyword>
<dbReference type="InParanoid" id="I4YBS0"/>
<dbReference type="AlphaFoldDB" id="I4YBS0"/>
<dbReference type="Proteomes" id="UP000005242">
    <property type="component" value="Unassembled WGS sequence"/>
</dbReference>
<dbReference type="eggNOG" id="KOG4765">
    <property type="taxonomic scope" value="Eukaryota"/>
</dbReference>
<evidence type="ECO:0000259" key="3">
    <source>
        <dbReference type="Pfam" id="PF07967"/>
    </source>
</evidence>
<protein>
    <recommendedName>
        <fullName evidence="3">C3HC-type domain-containing protein</fullName>
    </recommendedName>
</protein>
<dbReference type="EMBL" id="JH668232">
    <property type="protein sequence ID" value="EIM21412.1"/>
    <property type="molecule type" value="Genomic_DNA"/>
</dbReference>
<dbReference type="RefSeq" id="XP_006958443.1">
    <property type="nucleotide sequence ID" value="XM_006958381.1"/>
</dbReference>
<gene>
    <name evidence="4" type="ORF">WALSEDRAFT_57497</name>
</gene>
<proteinExistence type="predicted"/>
<evidence type="ECO:0000256" key="2">
    <source>
        <dbReference type="ARBA" id="ARBA00023242"/>
    </source>
</evidence>
<dbReference type="OMA" id="YECEYCH"/>
<evidence type="ECO:0000313" key="5">
    <source>
        <dbReference type="Proteomes" id="UP000005242"/>
    </source>
</evidence>
<dbReference type="GeneID" id="18472920"/>
<name>I4YBS0_WALMC</name>
<dbReference type="PANTHER" id="PTHR15835">
    <property type="entry name" value="NUCLEAR-INTERACTING PARTNER OF ALK"/>
    <property type="match status" value="1"/>
</dbReference>
<evidence type="ECO:0000313" key="4">
    <source>
        <dbReference type="EMBL" id="EIM21412.1"/>
    </source>
</evidence>
<dbReference type="HOGENOM" id="CLU_934486_0_0_1"/>
<evidence type="ECO:0000256" key="1">
    <source>
        <dbReference type="ARBA" id="ARBA00004123"/>
    </source>
</evidence>